<protein>
    <recommendedName>
        <fullName evidence="21">Cell division protein FtsI</fullName>
    </recommendedName>
</protein>
<name>A0A430A7Z9_9ENTE</name>
<keyword evidence="13" id="KW-0961">Cell wall biogenesis/degradation</keyword>
<evidence type="ECO:0000256" key="16">
    <source>
        <dbReference type="SAM" id="Phobius"/>
    </source>
</evidence>
<dbReference type="GO" id="GO:0008658">
    <property type="term" value="F:penicillin binding"/>
    <property type="evidence" value="ECO:0007669"/>
    <property type="project" value="InterPro"/>
</dbReference>
<dbReference type="InterPro" id="IPR036138">
    <property type="entry name" value="PBP_dimer_sf"/>
</dbReference>
<dbReference type="Gene3D" id="2.20.70.70">
    <property type="match status" value="1"/>
</dbReference>
<evidence type="ECO:0000256" key="9">
    <source>
        <dbReference type="ARBA" id="ARBA00022989"/>
    </source>
</evidence>
<comment type="function">
    <text evidence="14">A transpeptidase that forms peptide cross-links between adjacent glycan strands in cell wall peptidoglycan (PG). Part of the divisome machinery that synthesizes the septal cross wall. Beta-lactams inactivate the PBPs by acylating an essential serine residue in the active site of these proteins.</text>
</comment>
<evidence type="ECO:0000256" key="8">
    <source>
        <dbReference type="ARBA" id="ARBA00022984"/>
    </source>
</evidence>
<dbReference type="InterPro" id="IPR050515">
    <property type="entry name" value="Beta-lactam/transpept"/>
</dbReference>
<feature type="domain" description="Penicillin-binding protein transpeptidase" evidence="17">
    <location>
        <begin position="301"/>
        <end position="608"/>
    </location>
</feature>
<dbReference type="InterPro" id="IPR012338">
    <property type="entry name" value="Beta-lactam/transpept-like"/>
</dbReference>
<organism evidence="19 20">
    <name type="scientific">Vagococcus fessus</name>
    <dbReference type="NCBI Taxonomy" id="120370"/>
    <lineage>
        <taxon>Bacteria</taxon>
        <taxon>Bacillati</taxon>
        <taxon>Bacillota</taxon>
        <taxon>Bacilli</taxon>
        <taxon>Lactobacillales</taxon>
        <taxon>Enterococcaceae</taxon>
        <taxon>Vagococcus</taxon>
    </lineage>
</organism>
<evidence type="ECO:0000256" key="13">
    <source>
        <dbReference type="ARBA" id="ARBA00023316"/>
    </source>
</evidence>
<dbReference type="FunFam" id="3.40.710.10:FF:000095">
    <property type="entry name" value="Penicillin-binding protein 2x"/>
    <property type="match status" value="1"/>
</dbReference>
<evidence type="ECO:0000256" key="3">
    <source>
        <dbReference type="ARBA" id="ARBA00022475"/>
    </source>
</evidence>
<gene>
    <name evidence="19" type="ORF">CBF31_05645</name>
</gene>
<evidence type="ECO:0000313" key="20">
    <source>
        <dbReference type="Proteomes" id="UP000287101"/>
    </source>
</evidence>
<dbReference type="SUPFAM" id="SSF56601">
    <property type="entry name" value="beta-lactamase/transpeptidase-like"/>
    <property type="match status" value="1"/>
</dbReference>
<evidence type="ECO:0000256" key="15">
    <source>
        <dbReference type="SAM" id="MobiDB-lite"/>
    </source>
</evidence>
<dbReference type="Pfam" id="PF03717">
    <property type="entry name" value="PBP_dimer"/>
    <property type="match status" value="1"/>
</dbReference>
<evidence type="ECO:0000256" key="10">
    <source>
        <dbReference type="ARBA" id="ARBA00023136"/>
    </source>
</evidence>
<evidence type="ECO:0000256" key="1">
    <source>
        <dbReference type="ARBA" id="ARBA00004162"/>
    </source>
</evidence>
<reference evidence="19 20" key="1">
    <citation type="submission" date="2017-05" db="EMBL/GenBank/DDBJ databases">
        <title>Vagococcus spp. assemblies.</title>
        <authorList>
            <person name="Gulvik C.A."/>
        </authorList>
    </citation>
    <scope>NUCLEOTIDE SEQUENCE [LARGE SCALE GENOMIC DNA]</scope>
    <source>
        <strain evidence="19 20">CCUG 41755</strain>
    </source>
</reference>
<evidence type="ECO:0008006" key="21">
    <source>
        <dbReference type="Google" id="ProtNLM"/>
    </source>
</evidence>
<proteinExistence type="inferred from homology"/>
<keyword evidence="10 16" id="KW-0472">Membrane</keyword>
<dbReference type="PANTHER" id="PTHR30627">
    <property type="entry name" value="PEPTIDOGLYCAN D,D-TRANSPEPTIDASE"/>
    <property type="match status" value="1"/>
</dbReference>
<evidence type="ECO:0000256" key="11">
    <source>
        <dbReference type="ARBA" id="ARBA00023251"/>
    </source>
</evidence>
<dbReference type="GO" id="GO:0071555">
    <property type="term" value="P:cell wall organization"/>
    <property type="evidence" value="ECO:0007669"/>
    <property type="project" value="UniProtKB-KW"/>
</dbReference>
<evidence type="ECO:0000256" key="7">
    <source>
        <dbReference type="ARBA" id="ARBA00022960"/>
    </source>
</evidence>
<dbReference type="PANTHER" id="PTHR30627:SF26">
    <property type="entry name" value="PENICILLIN-BINDING PROTEIN 2B"/>
    <property type="match status" value="1"/>
</dbReference>
<dbReference type="Proteomes" id="UP000287101">
    <property type="component" value="Unassembled WGS sequence"/>
</dbReference>
<dbReference type="Pfam" id="PF00905">
    <property type="entry name" value="Transpeptidase"/>
    <property type="match status" value="1"/>
</dbReference>
<evidence type="ECO:0000256" key="5">
    <source>
        <dbReference type="ARBA" id="ARBA00022692"/>
    </source>
</evidence>
<dbReference type="GO" id="GO:0009252">
    <property type="term" value="P:peptidoglycan biosynthetic process"/>
    <property type="evidence" value="ECO:0007669"/>
    <property type="project" value="UniProtKB-KW"/>
</dbReference>
<dbReference type="InterPro" id="IPR001460">
    <property type="entry name" value="PCN-bd_Tpept"/>
</dbReference>
<keyword evidence="11" id="KW-0046">Antibiotic resistance</keyword>
<comment type="caution">
    <text evidence="19">The sequence shown here is derived from an EMBL/GenBank/DDBJ whole genome shotgun (WGS) entry which is preliminary data.</text>
</comment>
<evidence type="ECO:0000256" key="4">
    <source>
        <dbReference type="ARBA" id="ARBA00022618"/>
    </source>
</evidence>
<keyword evidence="8" id="KW-0573">Peptidoglycan synthesis</keyword>
<dbReference type="InterPro" id="IPR005311">
    <property type="entry name" value="PBP_dimer"/>
</dbReference>
<evidence type="ECO:0000259" key="18">
    <source>
        <dbReference type="Pfam" id="PF03717"/>
    </source>
</evidence>
<evidence type="ECO:0000259" key="17">
    <source>
        <dbReference type="Pfam" id="PF00905"/>
    </source>
</evidence>
<dbReference type="Gene3D" id="3.40.710.10">
    <property type="entry name" value="DD-peptidase/beta-lactamase superfamily"/>
    <property type="match status" value="1"/>
</dbReference>
<dbReference type="GO" id="GO:0005886">
    <property type="term" value="C:plasma membrane"/>
    <property type="evidence" value="ECO:0007669"/>
    <property type="project" value="UniProtKB-SubCell"/>
</dbReference>
<keyword evidence="5 16" id="KW-0812">Transmembrane</keyword>
<dbReference type="SUPFAM" id="SSF56519">
    <property type="entry name" value="Penicillin binding protein dimerisation domain"/>
    <property type="match status" value="1"/>
</dbReference>
<keyword evidence="7" id="KW-0133">Cell shape</keyword>
<evidence type="ECO:0000256" key="6">
    <source>
        <dbReference type="ARBA" id="ARBA00022737"/>
    </source>
</evidence>
<dbReference type="GO" id="GO:0046677">
    <property type="term" value="P:response to antibiotic"/>
    <property type="evidence" value="ECO:0007669"/>
    <property type="project" value="UniProtKB-KW"/>
</dbReference>
<keyword evidence="9 16" id="KW-1133">Transmembrane helix</keyword>
<comment type="similarity">
    <text evidence="2">Belongs to the transpeptidase family.</text>
</comment>
<dbReference type="Gene3D" id="3.30.70.2110">
    <property type="match status" value="1"/>
</dbReference>
<dbReference type="AlphaFoldDB" id="A0A430A7Z9"/>
<dbReference type="OrthoDB" id="9804124at2"/>
<evidence type="ECO:0000256" key="14">
    <source>
        <dbReference type="ARBA" id="ARBA00055980"/>
    </source>
</evidence>
<evidence type="ECO:0000313" key="19">
    <source>
        <dbReference type="EMBL" id="RSU03201.1"/>
    </source>
</evidence>
<keyword evidence="4" id="KW-0132">Cell division</keyword>
<dbReference type="GO" id="GO:0008360">
    <property type="term" value="P:regulation of cell shape"/>
    <property type="evidence" value="ECO:0007669"/>
    <property type="project" value="UniProtKB-KW"/>
</dbReference>
<evidence type="ECO:0000256" key="2">
    <source>
        <dbReference type="ARBA" id="ARBA00007171"/>
    </source>
</evidence>
<keyword evidence="3" id="KW-1003">Cell membrane</keyword>
<comment type="subcellular location">
    <subcellularLocation>
        <location evidence="1">Cell membrane</location>
        <topology evidence="1">Single-pass membrane protein</topology>
    </subcellularLocation>
</comment>
<sequence>MNLKKWRAFIDSKWLEPRANRRKFGSLLFFLTIIVFSVFIVRFMYIVGAGKVGKTSLETKTQELYQGSSVVQAKRGTIYDRNGDAIAEDATSYSLYAVMDKKYLGLENPKTGKREKLYVEEKNKADIAKILAEYTKLEEKEILERLVPKKNKQGNLIKQVEFGYDGKKITLETKEKIEKELQKKGIKGIYFEKHPARMYPKGVFSPYIIGYASLADEDNDAKGLVGKMGIEKSYDKILAGTNGKIRYQKDRYQQPLPGTTVVEKETEDGKDIYTTLDAQLQSRLEDLMTQSYEEYGSEDITAILADAKTGSIVAASQRPAFNPEGLVGLDKGEDSPWLNLLIEQPYEPGSTMKVFTVAAAIETGVFKENDTFRTGSIQVEDKKINDHIPEGVGTITYRQALAWSSNVGMVHLQQMMDMRWVDYIKKFGFGESTESGLYGELPGTVNDKNVVDIAMSAYGQAIAVTPFQMIQAYTAISNDGKMMKPNYISKIVDQKGNETIKKPEMISKPIKASTAKKVREMMVDVTEDEVYGTGKKFYKIDGYHVAAKTGTAQIFENGGLVQDQYLYSVVQMAPADDPKYIMYVTMRKPPLGVVAEELISKISNPLLKRALDFDEGEAANKAKEASKEEAAKKEQTGE</sequence>
<keyword evidence="12" id="KW-0131">Cell cycle</keyword>
<dbReference type="EMBL" id="NGJY01000002">
    <property type="protein sequence ID" value="RSU03201.1"/>
    <property type="molecule type" value="Genomic_DNA"/>
</dbReference>
<keyword evidence="20" id="KW-1185">Reference proteome</keyword>
<evidence type="ECO:0000256" key="12">
    <source>
        <dbReference type="ARBA" id="ARBA00023306"/>
    </source>
</evidence>
<feature type="region of interest" description="Disordered" evidence="15">
    <location>
        <begin position="618"/>
        <end position="638"/>
    </location>
</feature>
<dbReference type="Gene3D" id="3.90.1310.10">
    <property type="entry name" value="Penicillin-binding protein 2a (Domain 2)"/>
    <property type="match status" value="1"/>
</dbReference>
<dbReference type="GO" id="GO:0051301">
    <property type="term" value="P:cell division"/>
    <property type="evidence" value="ECO:0007669"/>
    <property type="project" value="UniProtKB-KW"/>
</dbReference>
<feature type="transmembrane region" description="Helical" evidence="16">
    <location>
        <begin position="27"/>
        <end position="47"/>
    </location>
</feature>
<accession>A0A430A7Z9</accession>
<keyword evidence="6" id="KW-0677">Repeat</keyword>
<dbReference type="RefSeq" id="WP_126831413.1">
    <property type="nucleotide sequence ID" value="NZ_CBCRYB010000010.1"/>
</dbReference>
<feature type="domain" description="Penicillin-binding protein dimerisation" evidence="18">
    <location>
        <begin position="71"/>
        <end position="255"/>
    </location>
</feature>